<dbReference type="EMBL" id="JAWXYG010000008">
    <property type="protein sequence ID" value="KAK4265888.1"/>
    <property type="molecule type" value="Genomic_DNA"/>
</dbReference>
<evidence type="ECO:0000256" key="1">
    <source>
        <dbReference type="SAM" id="MobiDB-lite"/>
    </source>
</evidence>
<sequence>MAGLNVNGYAGFGVGAQAPYPAQPQPQPQPQPQYQYQYYPYGGYPPQFQQQPSTYPPASSPVPTPPGSHHQNSGTQSIGGKTEQSGTFKGHGAGASIQGGFTATGGIA</sequence>
<feature type="compositionally biased region" description="Low complexity" evidence="1">
    <location>
        <begin position="32"/>
        <end position="53"/>
    </location>
</feature>
<comment type="caution">
    <text evidence="2">The sequence shown here is derived from an EMBL/GenBank/DDBJ whole genome shotgun (WGS) entry which is preliminary data.</text>
</comment>
<evidence type="ECO:0000313" key="3">
    <source>
        <dbReference type="Proteomes" id="UP001293593"/>
    </source>
</evidence>
<proteinExistence type="predicted"/>
<gene>
    <name evidence="2" type="ORF">QN277_026879</name>
</gene>
<dbReference type="Proteomes" id="UP001293593">
    <property type="component" value="Unassembled WGS sequence"/>
</dbReference>
<organism evidence="2 3">
    <name type="scientific">Acacia crassicarpa</name>
    <name type="common">northern wattle</name>
    <dbReference type="NCBI Taxonomy" id="499986"/>
    <lineage>
        <taxon>Eukaryota</taxon>
        <taxon>Viridiplantae</taxon>
        <taxon>Streptophyta</taxon>
        <taxon>Embryophyta</taxon>
        <taxon>Tracheophyta</taxon>
        <taxon>Spermatophyta</taxon>
        <taxon>Magnoliopsida</taxon>
        <taxon>eudicotyledons</taxon>
        <taxon>Gunneridae</taxon>
        <taxon>Pentapetalae</taxon>
        <taxon>rosids</taxon>
        <taxon>fabids</taxon>
        <taxon>Fabales</taxon>
        <taxon>Fabaceae</taxon>
        <taxon>Caesalpinioideae</taxon>
        <taxon>mimosoid clade</taxon>
        <taxon>Acacieae</taxon>
        <taxon>Acacia</taxon>
    </lineage>
</organism>
<accession>A0AAE1JC95</accession>
<keyword evidence="3" id="KW-1185">Reference proteome</keyword>
<feature type="compositionally biased region" description="Pro residues" evidence="1">
    <location>
        <begin position="21"/>
        <end position="31"/>
    </location>
</feature>
<name>A0AAE1JC95_9FABA</name>
<evidence type="ECO:0000313" key="2">
    <source>
        <dbReference type="EMBL" id="KAK4265888.1"/>
    </source>
</evidence>
<protein>
    <submittedName>
        <fullName evidence="2">Uncharacterized protein</fullName>
    </submittedName>
</protein>
<dbReference type="AlphaFoldDB" id="A0AAE1JC95"/>
<feature type="compositionally biased region" description="Polar residues" evidence="1">
    <location>
        <begin position="69"/>
        <end position="87"/>
    </location>
</feature>
<feature type="region of interest" description="Disordered" evidence="1">
    <location>
        <begin position="13"/>
        <end position="108"/>
    </location>
</feature>
<reference evidence="2" key="1">
    <citation type="submission" date="2023-10" db="EMBL/GenBank/DDBJ databases">
        <title>Chromosome-level genome of the transformable northern wattle, Acacia crassicarpa.</title>
        <authorList>
            <person name="Massaro I."/>
            <person name="Sinha N.R."/>
            <person name="Poethig S."/>
            <person name="Leichty A.R."/>
        </authorList>
    </citation>
    <scope>NUCLEOTIDE SEQUENCE</scope>
    <source>
        <strain evidence="2">Acra3RX</strain>
        <tissue evidence="2">Leaf</tissue>
    </source>
</reference>
<feature type="compositionally biased region" description="Pro residues" evidence="1">
    <location>
        <begin position="54"/>
        <end position="66"/>
    </location>
</feature>